<dbReference type="AlphaFoldDB" id="A0A9P8TKF3"/>
<proteinExistence type="predicted"/>
<protein>
    <submittedName>
        <fullName evidence="1">Uncharacterized protein</fullName>
    </submittedName>
</protein>
<reference evidence="1" key="1">
    <citation type="journal article" date="2021" name="Open Biol.">
        <title>Shared evolutionary footprints suggest mitochondrial oxidative damage underlies multiple complex I losses in fungi.</title>
        <authorList>
            <person name="Schikora-Tamarit M.A."/>
            <person name="Marcet-Houben M."/>
            <person name="Nosek J."/>
            <person name="Gabaldon T."/>
        </authorList>
    </citation>
    <scope>NUCLEOTIDE SEQUENCE</scope>
    <source>
        <strain evidence="1">CBS2887</strain>
    </source>
</reference>
<dbReference type="Proteomes" id="UP000774326">
    <property type="component" value="Unassembled WGS sequence"/>
</dbReference>
<evidence type="ECO:0000313" key="2">
    <source>
        <dbReference type="Proteomes" id="UP000774326"/>
    </source>
</evidence>
<dbReference type="OrthoDB" id="3979777at2759"/>
<reference evidence="1" key="2">
    <citation type="submission" date="2021-01" db="EMBL/GenBank/DDBJ databases">
        <authorList>
            <person name="Schikora-Tamarit M.A."/>
        </authorList>
    </citation>
    <scope>NUCLEOTIDE SEQUENCE</scope>
    <source>
        <strain evidence="1">CBS2887</strain>
    </source>
</reference>
<organism evidence="1 2">
    <name type="scientific">Wickerhamomyces pijperi</name>
    <name type="common">Yeast</name>
    <name type="synonym">Pichia pijperi</name>
    <dbReference type="NCBI Taxonomy" id="599730"/>
    <lineage>
        <taxon>Eukaryota</taxon>
        <taxon>Fungi</taxon>
        <taxon>Dikarya</taxon>
        <taxon>Ascomycota</taxon>
        <taxon>Saccharomycotina</taxon>
        <taxon>Saccharomycetes</taxon>
        <taxon>Phaffomycetales</taxon>
        <taxon>Wickerhamomycetaceae</taxon>
        <taxon>Wickerhamomyces</taxon>
    </lineage>
</organism>
<dbReference type="EMBL" id="JAEUBG010004367">
    <property type="protein sequence ID" value="KAH3681591.1"/>
    <property type="molecule type" value="Genomic_DNA"/>
</dbReference>
<name>A0A9P8TKF3_WICPI</name>
<accession>A0A9P8TKF3</accession>
<keyword evidence="2" id="KW-1185">Reference proteome</keyword>
<sequence>MSVIQQHILPSYEDSLKNFIQPPSYHTALVTNPESYDPLNRQLVNEFLKFHQFTRLRFLAVDSTELDTHQELVLDYTIVSNEYILDLKKSVDLLVRDKLVQIERNSRFVKNNVKTLHTNYFIDKLRNTTLANFHSIYEKLQMELMDLDNLFNCYLKYNTQYECVLNNQLLYREEKSNIRILNNLRHNLSLIKQRISVLSCTNDISYILKERARIYNDAKQVVENQRRSSSTSLRSLNVLRAIYRG</sequence>
<evidence type="ECO:0000313" key="1">
    <source>
        <dbReference type="EMBL" id="KAH3681591.1"/>
    </source>
</evidence>
<comment type="caution">
    <text evidence="1">The sequence shown here is derived from an EMBL/GenBank/DDBJ whole genome shotgun (WGS) entry which is preliminary data.</text>
</comment>
<gene>
    <name evidence="1" type="ORF">WICPIJ_007465</name>
</gene>